<evidence type="ECO:0000313" key="2">
    <source>
        <dbReference type="EMBL" id="CAK0874309.1"/>
    </source>
</evidence>
<keyword evidence="3" id="KW-1185">Reference proteome</keyword>
<feature type="region of interest" description="Disordered" evidence="1">
    <location>
        <begin position="33"/>
        <end position="55"/>
    </location>
</feature>
<protein>
    <submittedName>
        <fullName evidence="2">Uncharacterized protein</fullName>
    </submittedName>
</protein>
<gene>
    <name evidence="2" type="ORF">PCOR1329_LOCUS59265</name>
</gene>
<evidence type="ECO:0000256" key="1">
    <source>
        <dbReference type="SAM" id="MobiDB-lite"/>
    </source>
</evidence>
<proteinExistence type="predicted"/>
<accession>A0ABN9VM54</accession>
<dbReference type="SUPFAM" id="SSF103511">
    <property type="entry name" value="Chlorophyll a-b binding protein"/>
    <property type="match status" value="1"/>
</dbReference>
<evidence type="ECO:0000313" key="3">
    <source>
        <dbReference type="Proteomes" id="UP001189429"/>
    </source>
</evidence>
<reference evidence="2" key="1">
    <citation type="submission" date="2023-10" db="EMBL/GenBank/DDBJ databases">
        <authorList>
            <person name="Chen Y."/>
            <person name="Shah S."/>
            <person name="Dougan E. K."/>
            <person name="Thang M."/>
            <person name="Chan C."/>
        </authorList>
    </citation>
    <scope>NUCLEOTIDE SEQUENCE [LARGE SCALE GENOMIC DNA]</scope>
</reference>
<dbReference type="EMBL" id="CAUYUJ010017385">
    <property type="protein sequence ID" value="CAK0874309.1"/>
    <property type="molecule type" value="Genomic_DNA"/>
</dbReference>
<sequence>MLATMGYITPEVAGKFPGEFSPSLGVKFEAECRDRERPPGHDGDQRDVLPGRPHGQRLGRLGAIHGLPAARLRERAGRAGAGGLLYDPSRALGDYENGGVLGVPNGSTLPAGETKSRKRLAMMAIIGVFYHSLRMSGASFCEPGRGDVYTAYFEVKGDAWGGVPCRC</sequence>
<comment type="caution">
    <text evidence="2">The sequence shown here is derived from an EMBL/GenBank/DDBJ whole genome shotgun (WGS) entry which is preliminary data.</text>
</comment>
<name>A0ABN9VM54_9DINO</name>
<organism evidence="2 3">
    <name type="scientific">Prorocentrum cordatum</name>
    <dbReference type="NCBI Taxonomy" id="2364126"/>
    <lineage>
        <taxon>Eukaryota</taxon>
        <taxon>Sar</taxon>
        <taxon>Alveolata</taxon>
        <taxon>Dinophyceae</taxon>
        <taxon>Prorocentrales</taxon>
        <taxon>Prorocentraceae</taxon>
        <taxon>Prorocentrum</taxon>
    </lineage>
</organism>
<feature type="compositionally biased region" description="Basic and acidic residues" evidence="1">
    <location>
        <begin position="33"/>
        <end position="49"/>
    </location>
</feature>
<dbReference type="Proteomes" id="UP001189429">
    <property type="component" value="Unassembled WGS sequence"/>
</dbReference>